<protein>
    <recommendedName>
        <fullName evidence="5">Sulfotransferase domain-containing protein</fullName>
    </recommendedName>
</protein>
<feature type="compositionally biased region" description="Acidic residues" evidence="1">
    <location>
        <begin position="363"/>
        <end position="385"/>
    </location>
</feature>
<dbReference type="InParanoid" id="F2UJL5"/>
<dbReference type="GeneID" id="16071216"/>
<evidence type="ECO:0000256" key="2">
    <source>
        <dbReference type="SAM" id="SignalP"/>
    </source>
</evidence>
<organism evidence="4">
    <name type="scientific">Salpingoeca rosetta (strain ATCC 50818 / BSB-021)</name>
    <dbReference type="NCBI Taxonomy" id="946362"/>
    <lineage>
        <taxon>Eukaryota</taxon>
        <taxon>Choanoflagellata</taxon>
        <taxon>Craspedida</taxon>
        <taxon>Salpingoecidae</taxon>
        <taxon>Salpingoeca</taxon>
    </lineage>
</organism>
<feature type="chain" id="PRO_5013062217" description="Sulfotransferase domain-containing protein" evidence="2">
    <location>
        <begin position="16"/>
        <end position="385"/>
    </location>
</feature>
<evidence type="ECO:0008006" key="5">
    <source>
        <dbReference type="Google" id="ProtNLM"/>
    </source>
</evidence>
<reference evidence="3" key="1">
    <citation type="submission" date="2009-08" db="EMBL/GenBank/DDBJ databases">
        <title>Annotation of Salpingoeca rosetta.</title>
        <authorList>
            <consortium name="The Broad Institute Genome Sequencing Platform"/>
            <person name="Russ C."/>
            <person name="Cuomo C."/>
            <person name="Burger G."/>
            <person name="Gray M.W."/>
            <person name="Holland P.W.H."/>
            <person name="King N."/>
            <person name="Lang F.B.F."/>
            <person name="Roger A.J."/>
            <person name="Ruiz-Trillo I."/>
            <person name="Young S.K."/>
            <person name="Zeng Q."/>
            <person name="Gargeya S."/>
            <person name="Alvarado L."/>
            <person name="Berlin A."/>
            <person name="Chapman S.B."/>
            <person name="Chen Z."/>
            <person name="Freedman E."/>
            <person name="Gellesch M."/>
            <person name="Goldberg J."/>
            <person name="Griggs A."/>
            <person name="Gujja S."/>
            <person name="Heilman E."/>
            <person name="Heiman D."/>
            <person name="Howarth C."/>
            <person name="Mehta T."/>
            <person name="Neiman D."/>
            <person name="Pearson M."/>
            <person name="Roberts A."/>
            <person name="Saif S."/>
            <person name="Shea T."/>
            <person name="Shenoy N."/>
            <person name="Sisk P."/>
            <person name="Stolte C."/>
            <person name="Sykes S."/>
            <person name="White J."/>
            <person name="Yandava C."/>
            <person name="Haas B."/>
            <person name="Nusbaum C."/>
            <person name="Birren B."/>
        </authorList>
    </citation>
    <scope>NUCLEOTIDE SEQUENCE [LARGE SCALE GENOMIC DNA]</scope>
    <source>
        <strain evidence="3">ATCC 50818</strain>
    </source>
</reference>
<feature type="region of interest" description="Disordered" evidence="1">
    <location>
        <begin position="351"/>
        <end position="385"/>
    </location>
</feature>
<gene>
    <name evidence="3" type="ORF">PTSG_08409</name>
</gene>
<evidence type="ECO:0000313" key="4">
    <source>
        <dbReference type="Proteomes" id="UP000007799"/>
    </source>
</evidence>
<evidence type="ECO:0000256" key="1">
    <source>
        <dbReference type="SAM" id="MobiDB-lite"/>
    </source>
</evidence>
<sequence>MMPVALAMVMVVVAASSIMPAQLVAAGGKRTYDFQRDLTPHNLEKLVCGGSGGGSEWQRGGGVDECPLVPGHTRPPPQLLKHIRWLHAPKTGTSFGTCLIHYACPLLPGSIYPHKFTLEEAQNSSSGASPSELMRFFLERYKTKEYCPGDVHLRKMWGHKTLKETEIKQGGIVGMFRDPRIRDYSEYRVHGHIGTSRHPRNISTYVSMYRGCQTKMLLCKPCNRPKDPEFWFYNTTKQELETAIRLLRSEKISFVGLTDYWRESICLFHAMFGGNITEHEFTNTRPGVSNTAEDIHATMNHPGLEHISAADDPADWEIFKVAKEIFVTRLVQYGIEVPASLKRSMSLNDQPVQRYFPDSNGDSIDDDDAAQGNDDDDAADDDDQA</sequence>
<dbReference type="EMBL" id="GL832977">
    <property type="protein sequence ID" value="EGD77314.1"/>
    <property type="molecule type" value="Genomic_DNA"/>
</dbReference>
<name>F2UJL5_SALR5</name>
<feature type="signal peptide" evidence="2">
    <location>
        <begin position="1"/>
        <end position="15"/>
    </location>
</feature>
<dbReference type="KEGG" id="sre:PTSG_08409"/>
<keyword evidence="4" id="KW-1185">Reference proteome</keyword>
<dbReference type="OrthoDB" id="429196at2759"/>
<dbReference type="AlphaFoldDB" id="F2UJL5"/>
<keyword evidence="2" id="KW-0732">Signal</keyword>
<dbReference type="RefSeq" id="XP_004990658.1">
    <property type="nucleotide sequence ID" value="XM_004990601.1"/>
</dbReference>
<proteinExistence type="predicted"/>
<dbReference type="Proteomes" id="UP000007799">
    <property type="component" value="Unassembled WGS sequence"/>
</dbReference>
<accession>F2UJL5</accession>
<dbReference type="Gene3D" id="3.40.50.300">
    <property type="entry name" value="P-loop containing nucleotide triphosphate hydrolases"/>
    <property type="match status" value="1"/>
</dbReference>
<evidence type="ECO:0000313" key="3">
    <source>
        <dbReference type="EMBL" id="EGD77314.1"/>
    </source>
</evidence>
<dbReference type="InterPro" id="IPR027417">
    <property type="entry name" value="P-loop_NTPase"/>
</dbReference>